<accession>A0A1H2VCG0</accession>
<dbReference type="STRING" id="670155.SAMN04488001_1465"/>
<organism evidence="2 3">
    <name type="scientific">Litoreibacter albidus</name>
    <dbReference type="NCBI Taxonomy" id="670155"/>
    <lineage>
        <taxon>Bacteria</taxon>
        <taxon>Pseudomonadati</taxon>
        <taxon>Pseudomonadota</taxon>
        <taxon>Alphaproteobacteria</taxon>
        <taxon>Rhodobacterales</taxon>
        <taxon>Roseobacteraceae</taxon>
        <taxon>Litoreibacter</taxon>
    </lineage>
</organism>
<dbReference type="RefSeq" id="WP_089946146.1">
    <property type="nucleotide sequence ID" value="NZ_FNOI01000002.1"/>
</dbReference>
<evidence type="ECO:0000313" key="2">
    <source>
        <dbReference type="EMBL" id="SDW65559.1"/>
    </source>
</evidence>
<evidence type="ECO:0000259" key="1">
    <source>
        <dbReference type="Pfam" id="PF01261"/>
    </source>
</evidence>
<name>A0A1H2VCG0_9RHOB</name>
<dbReference type="OrthoDB" id="2555274at2"/>
<feature type="domain" description="Xylose isomerase-like TIM barrel" evidence="1">
    <location>
        <begin position="73"/>
        <end position="161"/>
    </location>
</feature>
<dbReference type="Gene3D" id="3.20.20.150">
    <property type="entry name" value="Divalent-metal-dependent TIM barrel enzymes"/>
    <property type="match status" value="1"/>
</dbReference>
<dbReference type="SUPFAM" id="SSF51658">
    <property type="entry name" value="Xylose isomerase-like"/>
    <property type="match status" value="1"/>
</dbReference>
<dbReference type="EMBL" id="FNOI01000002">
    <property type="protein sequence ID" value="SDW65559.1"/>
    <property type="molecule type" value="Genomic_DNA"/>
</dbReference>
<proteinExistence type="predicted"/>
<dbReference type="Pfam" id="PF01261">
    <property type="entry name" value="AP_endonuc_2"/>
    <property type="match status" value="1"/>
</dbReference>
<sequence length="285" mass="32508">MRRLQTYTSLWAMQPHDPSGVKLPYDQVCEMVAGAGFDGMAIDLGASDVAVAHAVRPHMERHNLTPLIVAFPKTIDSLEDTLKMAKDFGAPFVDVIGQVMPIALDDMVPVIETWIEMADKIGMPIQFETHRNCITNDLYTMLQLLDRIPEMRVCADLSHYVVDREFWFPLSDHDMGLITRVLERSDSFQGRVASRQQIQLPLDFPQHQKWVELFKGWWREGMASWCDRNATGDCIFLSELGPPEYAMTDATGREMSNRWEEAQKIKSWVEDIWADVSSAEDSSPK</sequence>
<evidence type="ECO:0000313" key="3">
    <source>
        <dbReference type="Proteomes" id="UP000199441"/>
    </source>
</evidence>
<dbReference type="InterPro" id="IPR013022">
    <property type="entry name" value="Xyl_isomerase-like_TIM-brl"/>
</dbReference>
<dbReference type="AlphaFoldDB" id="A0A1H2VCG0"/>
<dbReference type="GO" id="GO:0016853">
    <property type="term" value="F:isomerase activity"/>
    <property type="evidence" value="ECO:0007669"/>
    <property type="project" value="UniProtKB-KW"/>
</dbReference>
<keyword evidence="2" id="KW-0413">Isomerase</keyword>
<protein>
    <submittedName>
        <fullName evidence="2">Xylose isomerase-like TIM barrel</fullName>
    </submittedName>
</protein>
<gene>
    <name evidence="2" type="ORF">SAMN04488001_1465</name>
</gene>
<dbReference type="Proteomes" id="UP000199441">
    <property type="component" value="Unassembled WGS sequence"/>
</dbReference>
<keyword evidence="3" id="KW-1185">Reference proteome</keyword>
<dbReference type="InterPro" id="IPR036237">
    <property type="entry name" value="Xyl_isomerase-like_sf"/>
</dbReference>
<reference evidence="3" key="1">
    <citation type="submission" date="2016-10" db="EMBL/GenBank/DDBJ databases">
        <authorList>
            <person name="Varghese N."/>
            <person name="Submissions S."/>
        </authorList>
    </citation>
    <scope>NUCLEOTIDE SEQUENCE [LARGE SCALE GENOMIC DNA]</scope>
    <source>
        <strain evidence="3">DSM 26922</strain>
    </source>
</reference>